<keyword evidence="5" id="KW-0479">Metal-binding</keyword>
<keyword evidence="6" id="KW-0223">Dioxygenase</keyword>
<evidence type="ECO:0000259" key="9">
    <source>
        <dbReference type="PROSITE" id="PS51393"/>
    </source>
</evidence>
<dbReference type="Pfam" id="PF00305">
    <property type="entry name" value="Lipoxygenase"/>
    <property type="match status" value="1"/>
</dbReference>
<organism evidence="10 11">
    <name type="scientific">Diaporthe vaccinii</name>
    <dbReference type="NCBI Taxonomy" id="105482"/>
    <lineage>
        <taxon>Eukaryota</taxon>
        <taxon>Fungi</taxon>
        <taxon>Dikarya</taxon>
        <taxon>Ascomycota</taxon>
        <taxon>Pezizomycotina</taxon>
        <taxon>Sordariomycetes</taxon>
        <taxon>Sordariomycetidae</taxon>
        <taxon>Diaporthales</taxon>
        <taxon>Diaporthaceae</taxon>
        <taxon>Diaporthe</taxon>
        <taxon>Diaporthe eres species complex</taxon>
    </lineage>
</organism>
<evidence type="ECO:0000256" key="1">
    <source>
        <dbReference type="ARBA" id="ARBA00000366"/>
    </source>
</evidence>
<evidence type="ECO:0000256" key="6">
    <source>
        <dbReference type="ARBA" id="ARBA00022964"/>
    </source>
</evidence>
<dbReference type="Gene3D" id="3.10.450.60">
    <property type="match status" value="1"/>
</dbReference>
<feature type="domain" description="Lipoxygenase" evidence="9">
    <location>
        <begin position="1"/>
        <end position="205"/>
    </location>
</feature>
<dbReference type="Proteomes" id="UP001600888">
    <property type="component" value="Unassembled WGS sequence"/>
</dbReference>
<keyword evidence="7" id="KW-0560">Oxidoreductase</keyword>
<reference evidence="10 11" key="1">
    <citation type="submission" date="2024-03" db="EMBL/GenBank/DDBJ databases">
        <title>A high-quality draft genome sequence of Diaporthe vaccinii, a causative agent of upright dieback and viscid rot disease in cranberry plants.</title>
        <authorList>
            <person name="Sarrasin M."/>
            <person name="Lang B.F."/>
            <person name="Burger G."/>
        </authorList>
    </citation>
    <scope>NUCLEOTIDE SEQUENCE [LARGE SCALE GENOMIC DNA]</scope>
    <source>
        <strain evidence="10 11">IS7</strain>
    </source>
</reference>
<keyword evidence="8" id="KW-0464">Manganese</keyword>
<dbReference type="InterPro" id="IPR036226">
    <property type="entry name" value="LipOase_C_sf"/>
</dbReference>
<dbReference type="PANTHER" id="PTHR11771">
    <property type="entry name" value="LIPOXYGENASE"/>
    <property type="match status" value="1"/>
</dbReference>
<evidence type="ECO:0000256" key="5">
    <source>
        <dbReference type="ARBA" id="ARBA00022723"/>
    </source>
</evidence>
<evidence type="ECO:0000313" key="11">
    <source>
        <dbReference type="Proteomes" id="UP001600888"/>
    </source>
</evidence>
<evidence type="ECO:0000256" key="7">
    <source>
        <dbReference type="ARBA" id="ARBA00023002"/>
    </source>
</evidence>
<name>A0ABR4EBZ9_9PEZI</name>
<evidence type="ECO:0000313" key="10">
    <source>
        <dbReference type="EMBL" id="KAL2279913.1"/>
    </source>
</evidence>
<comment type="cofactor">
    <cofactor evidence="2">
        <name>Mn(2+)</name>
        <dbReference type="ChEBI" id="CHEBI:29035"/>
    </cofactor>
</comment>
<dbReference type="Gene3D" id="1.20.245.10">
    <property type="entry name" value="Lipoxygenase-1, Domain 5"/>
    <property type="match status" value="2"/>
</dbReference>
<comment type="caution">
    <text evidence="10">The sequence shown here is derived from an EMBL/GenBank/DDBJ whole genome shotgun (WGS) entry which is preliminary data.</text>
</comment>
<dbReference type="EMBL" id="JBAWTH010000071">
    <property type="protein sequence ID" value="KAL2279913.1"/>
    <property type="molecule type" value="Genomic_DNA"/>
</dbReference>
<evidence type="ECO:0000256" key="4">
    <source>
        <dbReference type="ARBA" id="ARBA00021175"/>
    </source>
</evidence>
<dbReference type="EC" id="1.13.11.45" evidence="3"/>
<accession>A0ABR4EBZ9</accession>
<evidence type="ECO:0000256" key="8">
    <source>
        <dbReference type="ARBA" id="ARBA00023211"/>
    </source>
</evidence>
<evidence type="ECO:0000256" key="3">
    <source>
        <dbReference type="ARBA" id="ARBA00013178"/>
    </source>
</evidence>
<dbReference type="PROSITE" id="PS51393">
    <property type="entry name" value="LIPOXYGENASE_3"/>
    <property type="match status" value="1"/>
</dbReference>
<dbReference type="InterPro" id="IPR013819">
    <property type="entry name" value="LipOase_C"/>
</dbReference>
<gene>
    <name evidence="10" type="ORF">FJTKL_13063</name>
</gene>
<proteinExistence type="predicted"/>
<dbReference type="InterPro" id="IPR000907">
    <property type="entry name" value="LipOase"/>
</dbReference>
<keyword evidence="11" id="KW-1185">Reference proteome</keyword>
<comment type="catalytic activity">
    <reaction evidence="1">
        <text>(9Z,12Z)-octadecadienoate + O2 = (11S)-hydroperoxy-(9Z,12Z)-octadecadienoate</text>
        <dbReference type="Rhea" id="RHEA:18993"/>
        <dbReference type="ChEBI" id="CHEBI:15379"/>
        <dbReference type="ChEBI" id="CHEBI:30245"/>
        <dbReference type="ChEBI" id="CHEBI:57467"/>
        <dbReference type="EC" id="1.13.11.45"/>
    </reaction>
</comment>
<protein>
    <recommendedName>
        <fullName evidence="4">Manganese lipoxygenase</fullName>
        <ecNumber evidence="3">1.13.11.45</ecNumber>
    </recommendedName>
</protein>
<dbReference type="SUPFAM" id="SSF48484">
    <property type="entry name" value="Lipoxigenase"/>
    <property type="match status" value="1"/>
</dbReference>
<sequence>MADIDKRNATLRAEKKNILSEPNIGDPKTHKWYTDEVFAQQHFTGTNPVTIQTASAAWVQSFTEAATSQKLTEYVALLDSASKTSSLYVQDCGYYRSVLGVSADAEFKADNTPKDKPRYASSSVTLFHLTDSGKLHPLAILIDFKGSIKNSVTIFNTRKSPDGQADQANDWPWRYAKSVAQSSDWLQHELTVHLTNCHLVEEATITYDFIQKAYNNFDWQANYVPADLKRRGFPVKDLLDQNNVNFHNYAYGKQALLMGQVLRKFVASFLANGGQGFDTDEKMAANAGIKRWCDETRSDDGAR</sequence>
<evidence type="ECO:0000256" key="2">
    <source>
        <dbReference type="ARBA" id="ARBA00001936"/>
    </source>
</evidence>